<dbReference type="InterPro" id="IPR002192">
    <property type="entry name" value="PPDK_AMP/ATP-bd"/>
</dbReference>
<evidence type="ECO:0000259" key="2">
    <source>
        <dbReference type="Pfam" id="PF00391"/>
    </source>
</evidence>
<reference evidence="4 5" key="1">
    <citation type="submission" date="2020-08" db="EMBL/GenBank/DDBJ databases">
        <title>Sequencing the genomes of 1000 actinobacteria strains.</title>
        <authorList>
            <person name="Klenk H.-P."/>
        </authorList>
    </citation>
    <scope>NUCLEOTIDE SEQUENCE [LARGE SCALE GENOMIC DNA]</scope>
    <source>
        <strain evidence="4 5">DSM 44936</strain>
    </source>
</reference>
<dbReference type="PANTHER" id="PTHR43615:SF1">
    <property type="entry name" value="PPDK_N DOMAIN-CONTAINING PROTEIN"/>
    <property type="match status" value="1"/>
</dbReference>
<dbReference type="GO" id="GO:0008986">
    <property type="term" value="F:pyruvate, water dikinase activity"/>
    <property type="evidence" value="ECO:0007669"/>
    <property type="project" value="UniProtKB-EC"/>
</dbReference>
<feature type="domain" description="Pyruvate phosphate dikinase AMP/ATP-binding" evidence="3">
    <location>
        <begin position="55"/>
        <end position="283"/>
    </location>
</feature>
<dbReference type="InterPro" id="IPR036637">
    <property type="entry name" value="Phosphohistidine_dom_sf"/>
</dbReference>
<keyword evidence="4" id="KW-0670">Pyruvate</keyword>
<feature type="domain" description="PEP-utilising enzyme mobile" evidence="2">
    <location>
        <begin position="330"/>
        <end position="400"/>
    </location>
</feature>
<comment type="caution">
    <text evidence="4">The sequence shown here is derived from an EMBL/GenBank/DDBJ whole genome shotgun (WGS) entry which is preliminary data.</text>
</comment>
<dbReference type="Gene3D" id="3.30.470.20">
    <property type="entry name" value="ATP-grasp fold, B domain"/>
    <property type="match status" value="1"/>
</dbReference>
<dbReference type="InterPro" id="IPR013815">
    <property type="entry name" value="ATP_grasp_subdomain_1"/>
</dbReference>
<dbReference type="AlphaFoldDB" id="A0A7X0II97"/>
<dbReference type="EMBL" id="JACHIU010000001">
    <property type="protein sequence ID" value="MBB6475164.1"/>
    <property type="molecule type" value="Genomic_DNA"/>
</dbReference>
<dbReference type="Gene3D" id="3.30.1490.20">
    <property type="entry name" value="ATP-grasp fold, A domain"/>
    <property type="match status" value="1"/>
</dbReference>
<dbReference type="GO" id="GO:0005524">
    <property type="term" value="F:ATP binding"/>
    <property type="evidence" value="ECO:0007669"/>
    <property type="project" value="InterPro"/>
</dbReference>
<dbReference type="EC" id="2.7.9.2" evidence="4"/>
<dbReference type="SUPFAM" id="SSF52009">
    <property type="entry name" value="Phosphohistidine domain"/>
    <property type="match status" value="1"/>
</dbReference>
<keyword evidence="4" id="KW-0418">Kinase</keyword>
<accession>A0A7X0II97</accession>
<evidence type="ECO:0000313" key="5">
    <source>
        <dbReference type="Proteomes" id="UP000555564"/>
    </source>
</evidence>
<keyword evidence="5" id="KW-1185">Reference proteome</keyword>
<dbReference type="Pfam" id="PF01326">
    <property type="entry name" value="PPDK_N"/>
    <property type="match status" value="1"/>
</dbReference>
<dbReference type="InterPro" id="IPR051549">
    <property type="entry name" value="PEP_Utilizing_Enz"/>
</dbReference>
<dbReference type="SUPFAM" id="SSF56059">
    <property type="entry name" value="Glutathione synthetase ATP-binding domain-like"/>
    <property type="match status" value="1"/>
</dbReference>
<sequence>MLVPLTKAAAGTCGGKAGTLGVLLRAGLPVPDGFVVPFTASPASGLAPPEGGGAARQVTEADPLQTSLADALTRALGDLGDPYVAVRSSAADEDTIQASAAGQYESFLAVRGAEDVAGAVRACWASLSSARAAGYRARDGRTAGEPAMAVLVQRHLDAEVSGVMFTPAGAGDATRIEAAWGLGPSVVQGTVTPDTYRIAGDGSVARTVADKSTRLDRHGTRLIVGDVPARDRHRPSIGDATARRLAALGDEIAAVLGGPQDIEWAVAEGHVWILQARPVTATPPPSGVHETPPAPSAGTPAALTGTPGSHGTATGAARIVRGPADFARVHQGDILVCRFTDPAWTPLLRVAAGVVTEVGGVLSHAAIVAREYAIPAVLGVPDATSRLRDGGAVTVDGTAGTVTQEGRS</sequence>
<proteinExistence type="predicted"/>
<keyword evidence="4" id="KW-0808">Transferase</keyword>
<feature type="region of interest" description="Disordered" evidence="1">
    <location>
        <begin position="282"/>
        <end position="313"/>
    </location>
</feature>
<dbReference type="InterPro" id="IPR008279">
    <property type="entry name" value="PEP-util_enz_mobile_dom"/>
</dbReference>
<dbReference type="Gene3D" id="3.50.30.10">
    <property type="entry name" value="Phosphohistidine domain"/>
    <property type="match status" value="1"/>
</dbReference>
<feature type="compositionally biased region" description="Low complexity" evidence="1">
    <location>
        <begin position="296"/>
        <end position="309"/>
    </location>
</feature>
<dbReference type="Proteomes" id="UP000555564">
    <property type="component" value="Unassembled WGS sequence"/>
</dbReference>
<dbReference type="PANTHER" id="PTHR43615">
    <property type="entry name" value="PHOSPHOENOLPYRUVATE SYNTHASE-RELATED"/>
    <property type="match status" value="1"/>
</dbReference>
<organism evidence="4 5">
    <name type="scientific">Sphaerisporangium rubeum</name>
    <dbReference type="NCBI Taxonomy" id="321317"/>
    <lineage>
        <taxon>Bacteria</taxon>
        <taxon>Bacillati</taxon>
        <taxon>Actinomycetota</taxon>
        <taxon>Actinomycetes</taxon>
        <taxon>Streptosporangiales</taxon>
        <taxon>Streptosporangiaceae</taxon>
        <taxon>Sphaerisporangium</taxon>
    </lineage>
</organism>
<gene>
    <name evidence="4" type="ORF">BJ992_004595</name>
</gene>
<dbReference type="RefSeq" id="WP_184984292.1">
    <property type="nucleotide sequence ID" value="NZ_BAAALO010000076.1"/>
</dbReference>
<evidence type="ECO:0000313" key="4">
    <source>
        <dbReference type="EMBL" id="MBB6475164.1"/>
    </source>
</evidence>
<dbReference type="Pfam" id="PF00391">
    <property type="entry name" value="PEP-utilizers"/>
    <property type="match status" value="1"/>
</dbReference>
<evidence type="ECO:0000259" key="3">
    <source>
        <dbReference type="Pfam" id="PF01326"/>
    </source>
</evidence>
<name>A0A7X0II97_9ACTN</name>
<protein>
    <submittedName>
        <fullName evidence="4">Pyruvate,water dikinase</fullName>
        <ecNumber evidence="4">2.7.9.2</ecNumber>
    </submittedName>
</protein>
<evidence type="ECO:0000256" key="1">
    <source>
        <dbReference type="SAM" id="MobiDB-lite"/>
    </source>
</evidence>